<reference evidence="2 3" key="1">
    <citation type="journal article" date="2024" name="Science">
        <title>Giant polyketide synthase enzymes in the biosynthesis of giant marine polyether toxins.</title>
        <authorList>
            <person name="Fallon T.R."/>
            <person name="Shende V.V."/>
            <person name="Wierzbicki I.H."/>
            <person name="Pendleton A.L."/>
            <person name="Watervoot N.F."/>
            <person name="Auber R.P."/>
            <person name="Gonzalez D.J."/>
            <person name="Wisecaver J.H."/>
            <person name="Moore B.S."/>
        </authorList>
    </citation>
    <scope>NUCLEOTIDE SEQUENCE [LARGE SCALE GENOMIC DNA]</scope>
    <source>
        <strain evidence="2 3">12B1</strain>
    </source>
</reference>
<organism evidence="2 3">
    <name type="scientific">Prymnesium parvum</name>
    <name type="common">Toxic golden alga</name>
    <dbReference type="NCBI Taxonomy" id="97485"/>
    <lineage>
        <taxon>Eukaryota</taxon>
        <taxon>Haptista</taxon>
        <taxon>Haptophyta</taxon>
        <taxon>Prymnesiophyceae</taxon>
        <taxon>Prymnesiales</taxon>
        <taxon>Prymnesiaceae</taxon>
        <taxon>Prymnesium</taxon>
    </lineage>
</organism>
<evidence type="ECO:0000313" key="3">
    <source>
        <dbReference type="Proteomes" id="UP001515480"/>
    </source>
</evidence>
<evidence type="ECO:0000313" key="2">
    <source>
        <dbReference type="EMBL" id="KAL1520125.1"/>
    </source>
</evidence>
<dbReference type="Proteomes" id="UP001515480">
    <property type="component" value="Unassembled WGS sequence"/>
</dbReference>
<name>A0AB34JDY2_PRYPA</name>
<keyword evidence="3" id="KW-1185">Reference proteome</keyword>
<sequence length="178" mass="17417">MAASPTAAGGGWTFSDSLSADDLAEVRSLIAMNGLAPPAGAADDGAAAAFARLAAAFPNATVIDPPQRTAGGDEARDEPSGRTDDARAGATIVVGPAASRVAERGGGWVFSEEISAERRAEMDALLAANGVSVAARGGAGDAAGDEAFAQMVAEHPGAVEISPGVFACAPVDPPASTA</sequence>
<feature type="region of interest" description="Disordered" evidence="1">
    <location>
        <begin position="62"/>
        <end position="86"/>
    </location>
</feature>
<protein>
    <submittedName>
        <fullName evidence="2">Uncharacterized protein</fullName>
    </submittedName>
</protein>
<proteinExistence type="predicted"/>
<dbReference type="EMBL" id="JBGBPQ010000009">
    <property type="protein sequence ID" value="KAL1520125.1"/>
    <property type="molecule type" value="Genomic_DNA"/>
</dbReference>
<comment type="caution">
    <text evidence="2">The sequence shown here is derived from an EMBL/GenBank/DDBJ whole genome shotgun (WGS) entry which is preliminary data.</text>
</comment>
<gene>
    <name evidence="2" type="ORF">AB1Y20_023597</name>
</gene>
<dbReference type="AlphaFoldDB" id="A0AB34JDY2"/>
<accession>A0AB34JDY2</accession>
<feature type="compositionally biased region" description="Basic and acidic residues" evidence="1">
    <location>
        <begin position="71"/>
        <end position="86"/>
    </location>
</feature>
<evidence type="ECO:0000256" key="1">
    <source>
        <dbReference type="SAM" id="MobiDB-lite"/>
    </source>
</evidence>